<feature type="binding site" evidence="10">
    <location>
        <position position="70"/>
    </location>
    <ligand>
        <name>Mg(2+)</name>
        <dbReference type="ChEBI" id="CHEBI:18420"/>
    </ligand>
</feature>
<evidence type="ECO:0000256" key="4">
    <source>
        <dbReference type="ARBA" id="ARBA00022741"/>
    </source>
</evidence>
<dbReference type="InterPro" id="IPR020922">
    <property type="entry name" value="dITP/XTP_pyrophosphatase"/>
</dbReference>
<organism evidence="12 13">
    <name type="scientific">Oxalobacter vibrioformis</name>
    <dbReference type="NCBI Taxonomy" id="933080"/>
    <lineage>
        <taxon>Bacteria</taxon>
        <taxon>Pseudomonadati</taxon>
        <taxon>Pseudomonadota</taxon>
        <taxon>Betaproteobacteria</taxon>
        <taxon>Burkholderiales</taxon>
        <taxon>Oxalobacteraceae</taxon>
        <taxon>Oxalobacter</taxon>
    </lineage>
</organism>
<comment type="subunit">
    <text evidence="2 10">Homodimer.</text>
</comment>
<keyword evidence="7 10" id="KW-0546">Nucleotide metabolism</keyword>
<dbReference type="GO" id="GO:0009146">
    <property type="term" value="P:purine nucleoside triphosphate catabolic process"/>
    <property type="evidence" value="ECO:0007669"/>
    <property type="project" value="UniProtKB-UniRule"/>
</dbReference>
<dbReference type="RefSeq" id="WP_269308808.1">
    <property type="nucleotide sequence ID" value="NZ_CP098242.1"/>
</dbReference>
<dbReference type="PANTHER" id="PTHR11067:SF9">
    <property type="entry name" value="INOSINE TRIPHOSPHATE PYROPHOSPHATASE"/>
    <property type="match status" value="1"/>
</dbReference>
<dbReference type="KEGG" id="ovb:NB640_11350"/>
<feature type="binding site" evidence="10">
    <location>
        <begin position="181"/>
        <end position="182"/>
    </location>
    <ligand>
        <name>substrate</name>
    </ligand>
</feature>
<comment type="catalytic activity">
    <reaction evidence="10">
        <text>ITP + H2O = IMP + diphosphate + H(+)</text>
        <dbReference type="Rhea" id="RHEA:29399"/>
        <dbReference type="ChEBI" id="CHEBI:15377"/>
        <dbReference type="ChEBI" id="CHEBI:15378"/>
        <dbReference type="ChEBI" id="CHEBI:33019"/>
        <dbReference type="ChEBI" id="CHEBI:58053"/>
        <dbReference type="ChEBI" id="CHEBI:61402"/>
        <dbReference type="EC" id="3.6.1.66"/>
    </reaction>
</comment>
<proteinExistence type="inferred from homology"/>
<feature type="binding site" evidence="10">
    <location>
        <begin position="9"/>
        <end position="14"/>
    </location>
    <ligand>
        <name>substrate</name>
    </ligand>
</feature>
<dbReference type="SUPFAM" id="SSF52972">
    <property type="entry name" value="ITPase-like"/>
    <property type="match status" value="1"/>
</dbReference>
<dbReference type="NCBIfam" id="TIGR00042">
    <property type="entry name" value="RdgB/HAM1 family non-canonical purine NTP pyrophosphatase"/>
    <property type="match status" value="1"/>
</dbReference>
<keyword evidence="4 10" id="KW-0547">Nucleotide-binding</keyword>
<evidence type="ECO:0000256" key="8">
    <source>
        <dbReference type="ARBA" id="ARBA00051875"/>
    </source>
</evidence>
<evidence type="ECO:0000256" key="10">
    <source>
        <dbReference type="HAMAP-Rule" id="MF_01405"/>
    </source>
</evidence>
<comment type="function">
    <text evidence="10">Pyrophosphatase that catalyzes the hydrolysis of nucleoside triphosphates to their monophosphate derivatives, with a high preference for the non-canonical purine nucleotides XTP (xanthosine triphosphate), dITP (deoxyinosine triphosphate) and ITP. Seems to function as a house-cleaning enzyme that removes non-canonical purine nucleotides from the nucleotide pool, thus preventing their incorporation into DNA/RNA and avoiding chromosomal lesions.</text>
</comment>
<keyword evidence="6 10" id="KW-0460">Magnesium</keyword>
<dbReference type="Pfam" id="PF01725">
    <property type="entry name" value="Ham1p_like"/>
    <property type="match status" value="1"/>
</dbReference>
<feature type="binding site" evidence="10">
    <location>
        <begin position="153"/>
        <end position="156"/>
    </location>
    <ligand>
        <name>substrate</name>
    </ligand>
</feature>
<evidence type="ECO:0000256" key="11">
    <source>
        <dbReference type="RuleBase" id="RU003781"/>
    </source>
</evidence>
<dbReference type="PANTHER" id="PTHR11067">
    <property type="entry name" value="INOSINE TRIPHOSPHATE PYROPHOSPHATASE/HAM1 PROTEIN"/>
    <property type="match status" value="1"/>
</dbReference>
<keyword evidence="5 10" id="KW-0378">Hydrolase</keyword>
<comment type="catalytic activity">
    <reaction evidence="9 10">
        <text>XTP + H2O = XMP + diphosphate + H(+)</text>
        <dbReference type="Rhea" id="RHEA:28610"/>
        <dbReference type="ChEBI" id="CHEBI:15377"/>
        <dbReference type="ChEBI" id="CHEBI:15378"/>
        <dbReference type="ChEBI" id="CHEBI:33019"/>
        <dbReference type="ChEBI" id="CHEBI:57464"/>
        <dbReference type="ChEBI" id="CHEBI:61314"/>
        <dbReference type="EC" id="3.6.1.66"/>
    </reaction>
</comment>
<evidence type="ECO:0000256" key="9">
    <source>
        <dbReference type="ARBA" id="ARBA00052017"/>
    </source>
</evidence>
<name>A0A9E9LZP9_9BURK</name>
<protein>
    <recommendedName>
        <fullName evidence="10">dITP/XTP pyrophosphatase</fullName>
        <ecNumber evidence="10">3.6.1.66</ecNumber>
    </recommendedName>
    <alternativeName>
        <fullName evidence="10">Non-canonical purine NTP pyrophosphatase</fullName>
    </alternativeName>
    <alternativeName>
        <fullName evidence="10">Non-standard purine NTP pyrophosphatase</fullName>
    </alternativeName>
    <alternativeName>
        <fullName evidence="10">Nucleoside-triphosphate diphosphatase</fullName>
    </alternativeName>
    <alternativeName>
        <fullName evidence="10">Nucleoside-triphosphate pyrophosphatase</fullName>
        <shortName evidence="10">NTPase</shortName>
    </alternativeName>
</protein>
<dbReference type="GO" id="GO:0036222">
    <property type="term" value="F:XTP diphosphatase activity"/>
    <property type="evidence" value="ECO:0007669"/>
    <property type="project" value="UniProtKB-UniRule"/>
</dbReference>
<evidence type="ECO:0000256" key="6">
    <source>
        <dbReference type="ARBA" id="ARBA00022842"/>
    </source>
</evidence>
<evidence type="ECO:0000313" key="13">
    <source>
        <dbReference type="Proteomes" id="UP001156215"/>
    </source>
</evidence>
<dbReference type="FunFam" id="3.90.950.10:FF:000001">
    <property type="entry name" value="dITP/XTP pyrophosphatase"/>
    <property type="match status" value="1"/>
</dbReference>
<reference evidence="12" key="1">
    <citation type="journal article" date="2022" name="Front. Microbiol.">
        <title>New perspectives on an old grouping: The genomic and phenotypic variability of Oxalobacter formigenes and the implications for calcium oxalate stone prevention.</title>
        <authorList>
            <person name="Chmiel J.A."/>
            <person name="Carr C."/>
            <person name="Stuivenberg G.A."/>
            <person name="Venema R."/>
            <person name="Chanyi R.M."/>
            <person name="Al K.F."/>
            <person name="Giguere D."/>
            <person name="Say H."/>
            <person name="Akouris P.P."/>
            <person name="Dominguez Romero S.A."/>
            <person name="Kwong A."/>
            <person name="Tai V."/>
            <person name="Koval S.F."/>
            <person name="Razvi H."/>
            <person name="Bjazevic J."/>
            <person name="Burton J.P."/>
        </authorList>
    </citation>
    <scope>NUCLEOTIDE SEQUENCE</scope>
    <source>
        <strain evidence="12">WoOx3</strain>
    </source>
</reference>
<evidence type="ECO:0000313" key="12">
    <source>
        <dbReference type="EMBL" id="WAW09803.1"/>
    </source>
</evidence>
<dbReference type="AlphaFoldDB" id="A0A9E9LZP9"/>
<evidence type="ECO:0000256" key="3">
    <source>
        <dbReference type="ARBA" id="ARBA00022723"/>
    </source>
</evidence>
<dbReference type="Gene3D" id="3.90.950.10">
    <property type="match status" value="1"/>
</dbReference>
<dbReference type="CDD" id="cd00515">
    <property type="entry name" value="HAM1"/>
    <property type="match status" value="1"/>
</dbReference>
<dbReference type="GO" id="GO:0036220">
    <property type="term" value="F:ITP diphosphatase activity"/>
    <property type="evidence" value="ECO:0007669"/>
    <property type="project" value="UniProtKB-UniRule"/>
</dbReference>
<dbReference type="GO" id="GO:0035870">
    <property type="term" value="F:dITP diphosphatase activity"/>
    <property type="evidence" value="ECO:0007669"/>
    <property type="project" value="UniProtKB-UniRule"/>
</dbReference>
<feature type="binding site" evidence="10">
    <location>
        <position position="71"/>
    </location>
    <ligand>
        <name>substrate</name>
    </ligand>
</feature>
<evidence type="ECO:0000256" key="2">
    <source>
        <dbReference type="ARBA" id="ARBA00011738"/>
    </source>
</evidence>
<dbReference type="GO" id="GO:0046872">
    <property type="term" value="F:metal ion binding"/>
    <property type="evidence" value="ECO:0007669"/>
    <property type="project" value="UniProtKB-KW"/>
</dbReference>
<keyword evidence="13" id="KW-1185">Reference proteome</keyword>
<dbReference type="GO" id="GO:0005829">
    <property type="term" value="C:cytosol"/>
    <property type="evidence" value="ECO:0007669"/>
    <property type="project" value="TreeGrafter"/>
</dbReference>
<dbReference type="GO" id="GO:0017111">
    <property type="term" value="F:ribonucleoside triphosphate phosphatase activity"/>
    <property type="evidence" value="ECO:0007669"/>
    <property type="project" value="InterPro"/>
</dbReference>
<evidence type="ECO:0000256" key="7">
    <source>
        <dbReference type="ARBA" id="ARBA00023080"/>
    </source>
</evidence>
<comment type="similarity">
    <text evidence="1 10 11">Belongs to the HAM1 NTPase family.</text>
</comment>
<comment type="cofactor">
    <cofactor evidence="10">
        <name>Mg(2+)</name>
        <dbReference type="ChEBI" id="CHEBI:18420"/>
    </cofactor>
    <text evidence="10">Binds 1 Mg(2+) ion per subunit.</text>
</comment>
<feature type="active site" description="Proton acceptor" evidence="10">
    <location>
        <position position="70"/>
    </location>
</feature>
<evidence type="ECO:0000256" key="5">
    <source>
        <dbReference type="ARBA" id="ARBA00022801"/>
    </source>
</evidence>
<keyword evidence="3 10" id="KW-0479">Metal-binding</keyword>
<dbReference type="GO" id="GO:0009117">
    <property type="term" value="P:nucleotide metabolic process"/>
    <property type="evidence" value="ECO:0007669"/>
    <property type="project" value="UniProtKB-KW"/>
</dbReference>
<comment type="caution">
    <text evidence="10">Lacks conserved residue(s) required for the propagation of feature annotation.</text>
</comment>
<dbReference type="EC" id="3.6.1.66" evidence="10"/>
<sequence>MLQKIVLASGNKGKLKELREMLSPAGLDVCPQSDFAVSDAPEPYLTFVENALNKARHASRETGLPALADDSGICVDSLGGAPGVISARYAGEHGSDLLNNQKLVADLAPFEDKSANFYCVLVYVRHPDDPQPVIADGIWRGQIVAEPAGENGFGYDPHFLVPEMGRTAAQLSPEEKNRLSHRGKALRALLEKLK</sequence>
<dbReference type="EMBL" id="CP098242">
    <property type="protein sequence ID" value="WAW09803.1"/>
    <property type="molecule type" value="Genomic_DNA"/>
</dbReference>
<dbReference type="Proteomes" id="UP001156215">
    <property type="component" value="Chromosome"/>
</dbReference>
<dbReference type="InterPro" id="IPR002637">
    <property type="entry name" value="RdgB/HAM1"/>
</dbReference>
<dbReference type="GO" id="GO:0000166">
    <property type="term" value="F:nucleotide binding"/>
    <property type="evidence" value="ECO:0007669"/>
    <property type="project" value="UniProtKB-KW"/>
</dbReference>
<comment type="catalytic activity">
    <reaction evidence="8 10">
        <text>dITP + H2O = dIMP + diphosphate + H(+)</text>
        <dbReference type="Rhea" id="RHEA:28342"/>
        <dbReference type="ChEBI" id="CHEBI:15377"/>
        <dbReference type="ChEBI" id="CHEBI:15378"/>
        <dbReference type="ChEBI" id="CHEBI:33019"/>
        <dbReference type="ChEBI" id="CHEBI:61194"/>
        <dbReference type="ChEBI" id="CHEBI:61382"/>
        <dbReference type="EC" id="3.6.1.66"/>
    </reaction>
</comment>
<evidence type="ECO:0000256" key="1">
    <source>
        <dbReference type="ARBA" id="ARBA00008023"/>
    </source>
</evidence>
<accession>A0A9E9LZP9</accession>
<dbReference type="InterPro" id="IPR029001">
    <property type="entry name" value="ITPase-like_fam"/>
</dbReference>
<feature type="binding site" evidence="10">
    <location>
        <position position="176"/>
    </location>
    <ligand>
        <name>substrate</name>
    </ligand>
</feature>
<dbReference type="HAMAP" id="MF_01405">
    <property type="entry name" value="Non_canon_purine_NTPase"/>
    <property type="match status" value="1"/>
</dbReference>
<gene>
    <name evidence="12" type="primary">rdgB</name>
    <name evidence="12" type="ORF">NB640_11350</name>
</gene>